<dbReference type="PROSITE" id="PS50005">
    <property type="entry name" value="TPR"/>
    <property type="match status" value="1"/>
</dbReference>
<dbReference type="InterPro" id="IPR019734">
    <property type="entry name" value="TPR_rpt"/>
</dbReference>
<dbReference type="PANTHER" id="PTHR11102">
    <property type="entry name" value="SEL-1-LIKE PROTEIN"/>
    <property type="match status" value="1"/>
</dbReference>
<proteinExistence type="predicted"/>
<keyword evidence="4" id="KW-1185">Reference proteome</keyword>
<dbReference type="PANTHER" id="PTHR11102:SF160">
    <property type="entry name" value="ERAD-ASSOCIATED E3 UBIQUITIN-PROTEIN LIGASE COMPONENT HRD3"/>
    <property type="match status" value="1"/>
</dbReference>
<dbReference type="InterPro" id="IPR050767">
    <property type="entry name" value="Sel1_AlgK"/>
</dbReference>
<evidence type="ECO:0000313" key="3">
    <source>
        <dbReference type="EMBL" id="GAA0441654.1"/>
    </source>
</evidence>
<dbReference type="InterPro" id="IPR006597">
    <property type="entry name" value="Sel1-like"/>
</dbReference>
<evidence type="ECO:0000256" key="1">
    <source>
        <dbReference type="PROSITE-ProRule" id="PRU00339"/>
    </source>
</evidence>
<dbReference type="Proteomes" id="UP001499895">
    <property type="component" value="Unassembled WGS sequence"/>
</dbReference>
<protein>
    <recommendedName>
        <fullName evidence="5">Tetratricopeptide repeat protein</fullName>
    </recommendedName>
</protein>
<dbReference type="Pfam" id="PF13432">
    <property type="entry name" value="TPR_16"/>
    <property type="match status" value="2"/>
</dbReference>
<accession>A0ABN0ZAN5</accession>
<reference evidence="3 4" key="1">
    <citation type="journal article" date="2019" name="Int. J. Syst. Evol. Microbiol.">
        <title>The Global Catalogue of Microorganisms (GCM) 10K type strain sequencing project: providing services to taxonomists for standard genome sequencing and annotation.</title>
        <authorList>
            <consortium name="The Broad Institute Genomics Platform"/>
            <consortium name="The Broad Institute Genome Sequencing Center for Infectious Disease"/>
            <person name="Wu L."/>
            <person name="Ma J."/>
        </authorList>
    </citation>
    <scope>NUCLEOTIDE SEQUENCE [LARGE SCALE GENOMIC DNA]</scope>
    <source>
        <strain evidence="3 4">JCM 10649</strain>
    </source>
</reference>
<dbReference type="SMART" id="SM00671">
    <property type="entry name" value="SEL1"/>
    <property type="match status" value="5"/>
</dbReference>
<sequence length="538" mass="57394">MPDRMPRLGLLASVAVERAYAGDRPLSERRARKAAEAGHAKGMTVYGLGLALLGRYEEAHIWLTEAAAAGDPVGLAALVTLEVERGQEQRAMAHLRRGEAEFGALSMRIALLQVWTRRTVPFDAEALPGGVPDPALDPSPTAYVRRVARAGSTPFEWAQLRKQFDLHPATDSSKVILALVIVRIAEGDMALAHAWCTAAVEGCRGVWNQTGPRPSEPPADVPMDASGRPAPDGVPAEKWQRALHLWEELHELCGGVDEAAQETILPDTPRHVSAEAAKYLGSCAAQKGDLTTAQAWLERAAREGDPEAMLLVAEVVRDRFGMTRAEPRFREAADAGSAPAMHLYAEHLRGQGRPVEAEGYFRRAVAEGSTDSLLNLGVLLRHQGDDAGAETYYRRAMEVDDRATRANGHNNLANLLHARGDDAAAEPHWRTAAQEGNPAAMASLGALCAQRGDLAAAERWFRSSAGAGDTAGMLNLAHVLKRRGAMGEAAEWLTRAASADASGPAPPPERPFGAADIDDRANGPDGKGSGSPNETGRG</sequence>
<gene>
    <name evidence="3" type="ORF">GCM10009544_00330</name>
</gene>
<feature type="region of interest" description="Disordered" evidence="2">
    <location>
        <begin position="209"/>
        <end position="234"/>
    </location>
</feature>
<evidence type="ECO:0000313" key="4">
    <source>
        <dbReference type="Proteomes" id="UP001499895"/>
    </source>
</evidence>
<dbReference type="SUPFAM" id="SSF81901">
    <property type="entry name" value="HCP-like"/>
    <property type="match status" value="2"/>
</dbReference>
<evidence type="ECO:0008006" key="5">
    <source>
        <dbReference type="Google" id="ProtNLM"/>
    </source>
</evidence>
<evidence type="ECO:0000256" key="2">
    <source>
        <dbReference type="SAM" id="MobiDB-lite"/>
    </source>
</evidence>
<dbReference type="Gene3D" id="1.25.40.10">
    <property type="entry name" value="Tetratricopeptide repeat domain"/>
    <property type="match status" value="3"/>
</dbReference>
<comment type="caution">
    <text evidence="3">The sequence shown here is derived from an EMBL/GenBank/DDBJ whole genome shotgun (WGS) entry which is preliminary data.</text>
</comment>
<dbReference type="InterPro" id="IPR011717">
    <property type="entry name" value="TPR-4"/>
</dbReference>
<dbReference type="Pfam" id="PF07721">
    <property type="entry name" value="TPR_4"/>
    <property type="match status" value="2"/>
</dbReference>
<dbReference type="EMBL" id="BAAAHB010000001">
    <property type="protein sequence ID" value="GAA0441654.1"/>
    <property type="molecule type" value="Genomic_DNA"/>
</dbReference>
<feature type="repeat" description="TPR" evidence="1">
    <location>
        <begin position="370"/>
        <end position="403"/>
    </location>
</feature>
<keyword evidence="1" id="KW-0802">TPR repeat</keyword>
<organism evidence="3 4">
    <name type="scientific">Streptomyces stramineus</name>
    <dbReference type="NCBI Taxonomy" id="173861"/>
    <lineage>
        <taxon>Bacteria</taxon>
        <taxon>Bacillati</taxon>
        <taxon>Actinomycetota</taxon>
        <taxon>Actinomycetes</taxon>
        <taxon>Kitasatosporales</taxon>
        <taxon>Streptomycetaceae</taxon>
        <taxon>Streptomyces</taxon>
    </lineage>
</organism>
<name>A0ABN0ZAN5_9ACTN</name>
<feature type="region of interest" description="Disordered" evidence="2">
    <location>
        <begin position="496"/>
        <end position="538"/>
    </location>
</feature>
<dbReference type="SMART" id="SM00028">
    <property type="entry name" value="TPR"/>
    <property type="match status" value="3"/>
</dbReference>
<dbReference type="InterPro" id="IPR011990">
    <property type="entry name" value="TPR-like_helical_dom_sf"/>
</dbReference>